<dbReference type="Proteomes" id="UP000681967">
    <property type="component" value="Unassembled WGS sequence"/>
</dbReference>
<dbReference type="Proteomes" id="UP000663834">
    <property type="component" value="Unassembled WGS sequence"/>
</dbReference>
<evidence type="ECO:0000313" key="1">
    <source>
        <dbReference type="EMBL" id="CAF1237705.1"/>
    </source>
</evidence>
<dbReference type="EMBL" id="CAJNRE010007136">
    <property type="protein sequence ID" value="CAF2062765.1"/>
    <property type="molecule type" value="Genomic_DNA"/>
</dbReference>
<dbReference type="AlphaFoldDB" id="A0A814Z192"/>
<dbReference type="Proteomes" id="UP000663824">
    <property type="component" value="Unassembled WGS sequence"/>
</dbReference>
<sequence>MANECAICHKKIGILKCQGCEVMFCINDYNLHRGELHQQFNALMDEFNQFQDASVNETVNAEQLLFDRTNTWEMQSIQKIKETAEETRHLVATLIKSRNEENSLRTRELVEKLQKGQQTENFDERNLTKWKQELNELKLLVSKLDIYVDEQKSTDPFIMKIFASEKDVFEQTCGDVCIQDNGLLACHTFNLFGNSGEIRGKKQYRVGVHRIRFKIDNLDIHPWWFFGIISKSASMQTNSECLSSAYGWAGHDDVYVNGKPFKKMNGYTSDYSTGDIIELTIDCEHHQIQMTNIRSKKSNEININLSHCPLPWMLHLNLFHIQTRIRINPFNQ</sequence>
<dbReference type="EMBL" id="CAJOBJ010004761">
    <property type="protein sequence ID" value="CAF4010508.1"/>
    <property type="molecule type" value="Genomic_DNA"/>
</dbReference>
<dbReference type="EMBL" id="CAJNOW010005338">
    <property type="protein sequence ID" value="CAF1447473.1"/>
    <property type="molecule type" value="Genomic_DNA"/>
</dbReference>
<dbReference type="OrthoDB" id="9988164at2759"/>
<dbReference type="Proteomes" id="UP000681720">
    <property type="component" value="Unassembled WGS sequence"/>
</dbReference>
<comment type="caution">
    <text evidence="1">The sequence shown here is derived from an EMBL/GenBank/DDBJ whole genome shotgun (WGS) entry which is preliminary data.</text>
</comment>
<dbReference type="InterPro" id="IPR043136">
    <property type="entry name" value="B30.2/SPRY_sf"/>
</dbReference>
<evidence type="ECO:0000313" key="2">
    <source>
        <dbReference type="EMBL" id="CAF1447473.1"/>
    </source>
</evidence>
<dbReference type="EMBL" id="CAJNOV010006166">
    <property type="protein sequence ID" value="CAF1237705.1"/>
    <property type="molecule type" value="Genomic_DNA"/>
</dbReference>
<proteinExistence type="predicted"/>
<dbReference type="EMBL" id="CAJOBI010008671">
    <property type="protein sequence ID" value="CAF4119083.1"/>
    <property type="molecule type" value="Genomic_DNA"/>
</dbReference>
<dbReference type="Gene3D" id="2.60.120.920">
    <property type="match status" value="1"/>
</dbReference>
<reference evidence="1" key="1">
    <citation type="submission" date="2021-02" db="EMBL/GenBank/DDBJ databases">
        <authorList>
            <person name="Nowell W R."/>
        </authorList>
    </citation>
    <scope>NUCLEOTIDE SEQUENCE</scope>
</reference>
<evidence type="ECO:0000313" key="3">
    <source>
        <dbReference type="EMBL" id="CAF2062765.1"/>
    </source>
</evidence>
<organism evidence="1 7">
    <name type="scientific">Rotaria magnacalcarata</name>
    <dbReference type="NCBI Taxonomy" id="392030"/>
    <lineage>
        <taxon>Eukaryota</taxon>
        <taxon>Metazoa</taxon>
        <taxon>Spiralia</taxon>
        <taxon>Gnathifera</taxon>
        <taxon>Rotifera</taxon>
        <taxon>Eurotatoria</taxon>
        <taxon>Bdelloidea</taxon>
        <taxon>Philodinida</taxon>
        <taxon>Philodinidae</taxon>
        <taxon>Rotaria</taxon>
    </lineage>
</organism>
<evidence type="ECO:0000313" key="5">
    <source>
        <dbReference type="EMBL" id="CAF4010508.1"/>
    </source>
</evidence>
<evidence type="ECO:0000313" key="6">
    <source>
        <dbReference type="EMBL" id="CAF4119083.1"/>
    </source>
</evidence>
<evidence type="ECO:0000313" key="7">
    <source>
        <dbReference type="Proteomes" id="UP000663855"/>
    </source>
</evidence>
<evidence type="ECO:0008006" key="8">
    <source>
        <dbReference type="Google" id="ProtNLM"/>
    </source>
</evidence>
<dbReference type="EMBL" id="CAJOBH010001482">
    <property type="protein sequence ID" value="CAF3857172.1"/>
    <property type="molecule type" value="Genomic_DNA"/>
</dbReference>
<dbReference type="Proteomes" id="UP000663855">
    <property type="component" value="Unassembled WGS sequence"/>
</dbReference>
<evidence type="ECO:0000313" key="4">
    <source>
        <dbReference type="EMBL" id="CAF3857172.1"/>
    </source>
</evidence>
<dbReference type="Proteomes" id="UP000676336">
    <property type="component" value="Unassembled WGS sequence"/>
</dbReference>
<accession>A0A814Z192</accession>
<name>A0A814Z192_9BILA</name>
<gene>
    <name evidence="4" type="ORF">BYL167_LOCUS6182</name>
    <name evidence="1" type="ORF">CJN711_LOCUS13829</name>
    <name evidence="5" type="ORF">GIL414_LOCUS12281</name>
    <name evidence="2" type="ORF">KQP761_LOCUS11831</name>
    <name evidence="3" type="ORF">MBJ925_LOCUS15244</name>
    <name evidence="6" type="ORF">SMN809_LOCUS18191</name>
</gene>
<protein>
    <recommendedName>
        <fullName evidence="8">B30.2/SPRY domain-containing protein</fullName>
    </recommendedName>
</protein>